<dbReference type="PIRSF" id="PIRSF039102">
    <property type="entry name" value="Ddl/VanB"/>
    <property type="match status" value="1"/>
</dbReference>
<evidence type="ECO:0000256" key="14">
    <source>
        <dbReference type="PIRSR" id="PIRSR039102-2"/>
    </source>
</evidence>
<dbReference type="NCBIfam" id="NF002528">
    <property type="entry name" value="PRK01966.1-4"/>
    <property type="match status" value="1"/>
</dbReference>
<dbReference type="PROSITE" id="PS00844">
    <property type="entry name" value="DALA_DALA_LIGASE_2"/>
    <property type="match status" value="1"/>
</dbReference>
<dbReference type="Pfam" id="PF07478">
    <property type="entry name" value="Dala_Dala_lig_C"/>
    <property type="match status" value="1"/>
</dbReference>
<dbReference type="SUPFAM" id="SSF52440">
    <property type="entry name" value="PreATP-grasp domain"/>
    <property type="match status" value="1"/>
</dbReference>
<dbReference type="InterPro" id="IPR011095">
    <property type="entry name" value="Dala_Dala_lig_C"/>
</dbReference>
<dbReference type="InterPro" id="IPR000291">
    <property type="entry name" value="D-Ala_lig_Van_CS"/>
</dbReference>
<feature type="binding site" evidence="15">
    <location>
        <position position="310"/>
    </location>
    <ligand>
        <name>Mg(2+)</name>
        <dbReference type="ChEBI" id="CHEBI:18420"/>
        <label>1</label>
    </ligand>
</feature>
<dbReference type="PANTHER" id="PTHR23132">
    <property type="entry name" value="D-ALANINE--D-ALANINE LIGASE"/>
    <property type="match status" value="1"/>
</dbReference>
<dbReference type="EMBL" id="SMCQ01000010">
    <property type="protein sequence ID" value="TCV99387.1"/>
    <property type="molecule type" value="Genomic_DNA"/>
</dbReference>
<evidence type="ECO:0000256" key="9">
    <source>
        <dbReference type="ARBA" id="ARBA00022984"/>
    </source>
</evidence>
<dbReference type="SUPFAM" id="SSF56059">
    <property type="entry name" value="Glutathione synthetase ATP-binding domain-like"/>
    <property type="match status" value="1"/>
</dbReference>
<feature type="active site" evidence="13">
    <location>
        <position position="187"/>
    </location>
</feature>
<feature type="binding site" evidence="14">
    <location>
        <begin position="187"/>
        <end position="188"/>
    </location>
    <ligand>
        <name>ATP</name>
        <dbReference type="ChEBI" id="CHEBI:30616"/>
    </ligand>
</feature>
<keyword evidence="19" id="KW-1185">Reference proteome</keyword>
<comment type="cofactor">
    <cofactor evidence="15">
        <name>Mg(2+)</name>
        <dbReference type="ChEBI" id="CHEBI:18420"/>
    </cofactor>
    <cofactor evidence="15">
        <name>Mn(2+)</name>
        <dbReference type="ChEBI" id="CHEBI:29035"/>
    </cofactor>
    <text evidence="15">Binds 2 magnesium or manganese ions per subunit.</text>
</comment>
<dbReference type="InterPro" id="IPR013815">
    <property type="entry name" value="ATP_grasp_subdomain_1"/>
</dbReference>
<dbReference type="GeneID" id="98915464"/>
<feature type="active site" evidence="13">
    <location>
        <position position="16"/>
    </location>
</feature>
<comment type="pathway">
    <text evidence="12">Cell wall biogenesis; peptidoglycan biosynthesis.</text>
</comment>
<dbReference type="GO" id="GO:0008716">
    <property type="term" value="F:D-alanine-D-alanine ligase activity"/>
    <property type="evidence" value="ECO:0007669"/>
    <property type="project" value="UniProtKB-UniRule"/>
</dbReference>
<dbReference type="UniPathway" id="UPA00219"/>
<comment type="subcellular location">
    <subcellularLocation>
        <location evidence="12">Cytoplasm</location>
    </subcellularLocation>
</comment>
<comment type="caution">
    <text evidence="18">The sequence shown here is derived from an EMBL/GenBank/DDBJ whole genome shotgun (WGS) entry which is preliminary data.</text>
</comment>
<dbReference type="GO" id="GO:0005829">
    <property type="term" value="C:cytosol"/>
    <property type="evidence" value="ECO:0007669"/>
    <property type="project" value="TreeGrafter"/>
</dbReference>
<dbReference type="NCBIfam" id="NF000091">
    <property type="entry name" value="D_ala_D_ser_VanG"/>
    <property type="match status" value="1"/>
</dbReference>
<evidence type="ECO:0000256" key="5">
    <source>
        <dbReference type="ARBA" id="ARBA00022741"/>
    </source>
</evidence>
<dbReference type="Gene3D" id="3.40.50.20">
    <property type="match status" value="1"/>
</dbReference>
<evidence type="ECO:0000256" key="6">
    <source>
        <dbReference type="ARBA" id="ARBA00022840"/>
    </source>
</evidence>
<feature type="binding site" evidence="14">
    <location>
        <begin position="309"/>
        <end position="310"/>
    </location>
    <ligand>
        <name>ATP</name>
        <dbReference type="ChEBI" id="CHEBI:30616"/>
    </ligand>
</feature>
<reference evidence="18 19" key="1">
    <citation type="submission" date="2019-03" db="EMBL/GenBank/DDBJ databases">
        <title>Genomic Encyclopedia of Type Strains, Phase IV (KMG-IV): sequencing the most valuable type-strain genomes for metagenomic binning, comparative biology and taxonomic classification.</title>
        <authorList>
            <person name="Goeker M."/>
        </authorList>
    </citation>
    <scope>NUCLEOTIDE SEQUENCE [LARGE SCALE GENOMIC DNA]</scope>
    <source>
        <strain evidence="18 19">DSM 29487</strain>
    </source>
</reference>
<dbReference type="AlphaFoldDB" id="A0A4R3Z4V4"/>
<sequence length="354" mass="40239">MNKKTIAIIFGGHSSEYSVSLESTYSLLQHINKDKYHLYLIGITHLGKWYHFDGPIEQIIQDTWWQNNLLEVVISPNPQKHGLLEISKQGIKHIYIDAIFPILHGKNGEDGTIQGLIQMTQIPLIGCDILSSALCMDKAKAHNIVEHAGIRVPQSIVLNSLQELKEKEPLITQLSFPLFVKPMKAGSSYGISKITTYSELENAVCYAFTYDNQVIIEEAILGFEVGCAIIGFDKLIVGRVDEIELSHGFFDFNEKYTLQTSKIHMPARIDQEMEKKIQETAKIIYRTLGCQVFARVDMFLTPQNEIVFNEVNTIPGFTSHSRFPQMMRGIDINFEKLIDILIEMGLKHEDCYIS</sequence>
<dbReference type="PROSITE" id="PS00843">
    <property type="entry name" value="DALA_DALA_LIGASE_1"/>
    <property type="match status" value="1"/>
</dbReference>
<dbReference type="InterPro" id="IPR016185">
    <property type="entry name" value="PreATP-grasp_dom_sf"/>
</dbReference>
<comment type="function">
    <text evidence="12">Cell wall formation.</text>
</comment>
<dbReference type="GO" id="GO:0005524">
    <property type="term" value="F:ATP binding"/>
    <property type="evidence" value="ECO:0007669"/>
    <property type="project" value="UniProtKB-UniRule"/>
</dbReference>
<dbReference type="Gene3D" id="3.30.1490.20">
    <property type="entry name" value="ATP-grasp fold, A domain"/>
    <property type="match status" value="1"/>
</dbReference>
<dbReference type="HAMAP" id="MF_00047">
    <property type="entry name" value="Dala_Dala_lig"/>
    <property type="match status" value="1"/>
</dbReference>
<feature type="binding site" evidence="14">
    <location>
        <position position="138"/>
    </location>
    <ligand>
        <name>ATP</name>
        <dbReference type="ChEBI" id="CHEBI:30616"/>
    </ligand>
</feature>
<name>A0A4R3Z4V4_9FIRM</name>
<keyword evidence="9 12" id="KW-0573">Peptidoglycan synthesis</keyword>
<keyword evidence="3 12" id="KW-0436">Ligase</keyword>
<evidence type="ECO:0000256" key="7">
    <source>
        <dbReference type="ARBA" id="ARBA00022842"/>
    </source>
</evidence>
<protein>
    <recommendedName>
        <fullName evidence="12">D-alanine--D-alanine ligase</fullName>
        <ecNumber evidence="12">6.3.2.4</ecNumber>
    </recommendedName>
    <alternativeName>
        <fullName evidence="12">D-Ala-D-Ala ligase</fullName>
    </alternativeName>
    <alternativeName>
        <fullName evidence="12">D-alanylalanine synthetase</fullName>
    </alternativeName>
</protein>
<dbReference type="GO" id="GO:0008360">
    <property type="term" value="P:regulation of cell shape"/>
    <property type="evidence" value="ECO:0007669"/>
    <property type="project" value="UniProtKB-KW"/>
</dbReference>
<keyword evidence="6 16" id="KW-0067">ATP-binding</keyword>
<evidence type="ECO:0000256" key="4">
    <source>
        <dbReference type="ARBA" id="ARBA00022723"/>
    </source>
</evidence>
<dbReference type="PANTHER" id="PTHR23132:SF25">
    <property type="entry name" value="D-ALANINE--D-ALANINE LIGASE A"/>
    <property type="match status" value="1"/>
</dbReference>
<dbReference type="GO" id="GO:0046872">
    <property type="term" value="F:metal ion binding"/>
    <property type="evidence" value="ECO:0007669"/>
    <property type="project" value="UniProtKB-KW"/>
</dbReference>
<keyword evidence="5 14" id="KW-0547">Nucleotide-binding</keyword>
<feature type="binding site" evidence="14">
    <location>
        <begin position="179"/>
        <end position="181"/>
    </location>
    <ligand>
        <name>ATP</name>
        <dbReference type="ChEBI" id="CHEBI:30616"/>
    </ligand>
</feature>
<feature type="binding site" evidence="15">
    <location>
        <position position="297"/>
    </location>
    <ligand>
        <name>Mg(2+)</name>
        <dbReference type="ChEBI" id="CHEBI:18420"/>
        <label>1</label>
    </ligand>
</feature>
<keyword evidence="12" id="KW-0963">Cytoplasm</keyword>
<evidence type="ECO:0000256" key="8">
    <source>
        <dbReference type="ARBA" id="ARBA00022960"/>
    </source>
</evidence>
<evidence type="ECO:0000256" key="2">
    <source>
        <dbReference type="ARBA" id="ARBA00010871"/>
    </source>
</evidence>
<accession>A0A4R3Z4V4</accession>
<dbReference type="NCBIfam" id="TIGR01205">
    <property type="entry name" value="D_ala_D_alaTIGR"/>
    <property type="match status" value="1"/>
</dbReference>
<comment type="cofactor">
    <cofactor evidence="1">
        <name>Mn(2+)</name>
        <dbReference type="ChEBI" id="CHEBI:29035"/>
    </cofactor>
</comment>
<evidence type="ECO:0000256" key="13">
    <source>
        <dbReference type="PIRSR" id="PIRSR039102-1"/>
    </source>
</evidence>
<feature type="binding site" evidence="15">
    <location>
        <position position="312"/>
    </location>
    <ligand>
        <name>Mg(2+)</name>
        <dbReference type="ChEBI" id="CHEBI:18420"/>
        <label>2</label>
    </ligand>
</feature>
<keyword evidence="4 15" id="KW-0479">Metal-binding</keyword>
<dbReference type="GO" id="GO:0009252">
    <property type="term" value="P:peptidoglycan biosynthetic process"/>
    <property type="evidence" value="ECO:0007669"/>
    <property type="project" value="UniProtKB-UniRule"/>
</dbReference>
<evidence type="ECO:0000256" key="11">
    <source>
        <dbReference type="ARBA" id="ARBA00023316"/>
    </source>
</evidence>
<dbReference type="RefSeq" id="WP_066445447.1">
    <property type="nucleotide sequence ID" value="NZ_JANKBF010000011.1"/>
</dbReference>
<dbReference type="InterPro" id="IPR005905">
    <property type="entry name" value="D_ala_D_ala"/>
</dbReference>
<evidence type="ECO:0000256" key="3">
    <source>
        <dbReference type="ARBA" id="ARBA00022598"/>
    </source>
</evidence>
<keyword evidence="10 15" id="KW-0464">Manganese</keyword>
<keyword evidence="8 12" id="KW-0133">Cell shape</keyword>
<feature type="binding site" evidence="15">
    <location>
        <position position="310"/>
    </location>
    <ligand>
        <name>Mg(2+)</name>
        <dbReference type="ChEBI" id="CHEBI:18420"/>
        <label>2</label>
    </ligand>
</feature>
<feature type="binding site" evidence="14">
    <location>
        <begin position="217"/>
        <end position="224"/>
    </location>
    <ligand>
        <name>ATP</name>
        <dbReference type="ChEBI" id="CHEBI:30616"/>
    </ligand>
</feature>
<evidence type="ECO:0000256" key="10">
    <source>
        <dbReference type="ARBA" id="ARBA00023211"/>
    </source>
</evidence>
<dbReference type="FunFam" id="3.30.470.20:FF:000008">
    <property type="entry name" value="D-alanine--D-alanine ligase"/>
    <property type="match status" value="1"/>
</dbReference>
<evidence type="ECO:0000313" key="18">
    <source>
        <dbReference type="EMBL" id="TCV99387.1"/>
    </source>
</evidence>
<feature type="active site" evidence="13">
    <location>
        <position position="321"/>
    </location>
</feature>
<organism evidence="18 19">
    <name type="scientific">Longibaculum muris</name>
    <dbReference type="NCBI Taxonomy" id="1796628"/>
    <lineage>
        <taxon>Bacteria</taxon>
        <taxon>Bacillati</taxon>
        <taxon>Bacillota</taxon>
        <taxon>Erysipelotrichia</taxon>
        <taxon>Erysipelotrichales</taxon>
        <taxon>Coprobacillaceae</taxon>
        <taxon>Longibaculum</taxon>
    </lineage>
</organism>
<feature type="domain" description="ATP-grasp" evidence="17">
    <location>
        <begin position="142"/>
        <end position="343"/>
    </location>
</feature>
<dbReference type="InterPro" id="IPR011127">
    <property type="entry name" value="Dala_Dala_lig_N"/>
</dbReference>
<evidence type="ECO:0000256" key="1">
    <source>
        <dbReference type="ARBA" id="ARBA00001936"/>
    </source>
</evidence>
<dbReference type="InterPro" id="IPR011761">
    <property type="entry name" value="ATP-grasp"/>
</dbReference>
<dbReference type="GO" id="GO:0071555">
    <property type="term" value="P:cell wall organization"/>
    <property type="evidence" value="ECO:0007669"/>
    <property type="project" value="UniProtKB-KW"/>
</dbReference>
<gene>
    <name evidence="12" type="primary">ddl</name>
    <name evidence="18" type="ORF">EDD60_11079</name>
</gene>
<dbReference type="Gene3D" id="3.30.470.20">
    <property type="entry name" value="ATP-grasp fold, B domain"/>
    <property type="match status" value="1"/>
</dbReference>
<dbReference type="EC" id="6.3.2.4" evidence="12"/>
<evidence type="ECO:0000256" key="12">
    <source>
        <dbReference type="HAMAP-Rule" id="MF_00047"/>
    </source>
</evidence>
<proteinExistence type="inferred from homology"/>
<evidence type="ECO:0000256" key="15">
    <source>
        <dbReference type="PIRSR" id="PIRSR039102-3"/>
    </source>
</evidence>
<comment type="similarity">
    <text evidence="2 12">Belongs to the D-alanine--D-alanine ligase family.</text>
</comment>
<evidence type="ECO:0000313" key="19">
    <source>
        <dbReference type="Proteomes" id="UP000295515"/>
    </source>
</evidence>
<evidence type="ECO:0000256" key="16">
    <source>
        <dbReference type="PROSITE-ProRule" id="PRU00409"/>
    </source>
</evidence>
<evidence type="ECO:0000259" key="17">
    <source>
        <dbReference type="PROSITE" id="PS50975"/>
    </source>
</evidence>
<dbReference type="Pfam" id="PF01820">
    <property type="entry name" value="Dala_Dala_lig_N"/>
    <property type="match status" value="1"/>
</dbReference>
<dbReference type="Proteomes" id="UP000295515">
    <property type="component" value="Unassembled WGS sequence"/>
</dbReference>
<comment type="catalytic activity">
    <reaction evidence="12">
        <text>2 D-alanine + ATP = D-alanyl-D-alanine + ADP + phosphate + H(+)</text>
        <dbReference type="Rhea" id="RHEA:11224"/>
        <dbReference type="ChEBI" id="CHEBI:15378"/>
        <dbReference type="ChEBI" id="CHEBI:30616"/>
        <dbReference type="ChEBI" id="CHEBI:43474"/>
        <dbReference type="ChEBI" id="CHEBI:57416"/>
        <dbReference type="ChEBI" id="CHEBI:57822"/>
        <dbReference type="ChEBI" id="CHEBI:456216"/>
        <dbReference type="EC" id="6.3.2.4"/>
    </reaction>
</comment>
<dbReference type="PROSITE" id="PS50975">
    <property type="entry name" value="ATP_GRASP"/>
    <property type="match status" value="1"/>
</dbReference>
<keyword evidence="11 12" id="KW-0961">Cell wall biogenesis/degradation</keyword>
<keyword evidence="7 15" id="KW-0460">Magnesium</keyword>